<dbReference type="InterPro" id="IPR015943">
    <property type="entry name" value="WD40/YVTN_repeat-like_dom_sf"/>
</dbReference>
<organism evidence="4 5">
    <name type="scientific">Ramazzottius varieornatus</name>
    <name type="common">Water bear</name>
    <name type="synonym">Tardigrade</name>
    <dbReference type="NCBI Taxonomy" id="947166"/>
    <lineage>
        <taxon>Eukaryota</taxon>
        <taxon>Metazoa</taxon>
        <taxon>Ecdysozoa</taxon>
        <taxon>Tardigrada</taxon>
        <taxon>Eutardigrada</taxon>
        <taxon>Parachela</taxon>
        <taxon>Hypsibioidea</taxon>
        <taxon>Ramazzottiidae</taxon>
        <taxon>Ramazzottius</taxon>
    </lineage>
</organism>
<proteinExistence type="predicted"/>
<evidence type="ECO:0000256" key="1">
    <source>
        <dbReference type="ARBA" id="ARBA00022574"/>
    </source>
</evidence>
<evidence type="ECO:0000259" key="3">
    <source>
        <dbReference type="Pfam" id="PF23389"/>
    </source>
</evidence>
<dbReference type="GO" id="GO:0060271">
    <property type="term" value="P:cilium assembly"/>
    <property type="evidence" value="ECO:0007669"/>
    <property type="project" value="TreeGrafter"/>
</dbReference>
<dbReference type="InterPro" id="IPR040379">
    <property type="entry name" value="WDR19/dyf-2"/>
</dbReference>
<keyword evidence="1" id="KW-0853">WD repeat</keyword>
<feature type="domain" description="WDR19 first beta-propeller" evidence="3">
    <location>
        <begin position="26"/>
        <end position="366"/>
    </location>
</feature>
<dbReference type="OrthoDB" id="10250638at2759"/>
<dbReference type="SMART" id="SM00320">
    <property type="entry name" value="WD40"/>
    <property type="match status" value="4"/>
</dbReference>
<dbReference type="GO" id="GO:0030991">
    <property type="term" value="C:intraciliary transport particle A"/>
    <property type="evidence" value="ECO:0007669"/>
    <property type="project" value="TreeGrafter"/>
</dbReference>
<name>A0A1D1W0S8_RAMVA</name>
<gene>
    <name evidence="4" type="primary">RvY_15810</name>
    <name evidence="4" type="synonym">RvY_15810.1</name>
    <name evidence="4" type="ORF">RvY_15810-1</name>
</gene>
<dbReference type="EMBL" id="BDGG01000012">
    <property type="protein sequence ID" value="GAV05728.1"/>
    <property type="molecule type" value="Genomic_DNA"/>
</dbReference>
<accession>A0A1D1W0S8</accession>
<protein>
    <recommendedName>
        <fullName evidence="3">WDR19 first beta-propeller domain-containing protein</fullName>
    </recommendedName>
</protein>
<dbReference type="Gene3D" id="2.130.10.10">
    <property type="entry name" value="YVTN repeat-like/Quinoprotein amine dehydrogenase"/>
    <property type="match status" value="2"/>
</dbReference>
<dbReference type="GO" id="GO:0035721">
    <property type="term" value="P:intraciliary retrograde transport"/>
    <property type="evidence" value="ECO:0007669"/>
    <property type="project" value="InterPro"/>
</dbReference>
<dbReference type="Pfam" id="PF23389">
    <property type="entry name" value="Beta-prop_WDR19_1st"/>
    <property type="match status" value="1"/>
</dbReference>
<dbReference type="InterPro" id="IPR001680">
    <property type="entry name" value="WD40_rpt"/>
</dbReference>
<keyword evidence="5" id="KW-1185">Reference proteome</keyword>
<dbReference type="PANTHER" id="PTHR14920:SF3">
    <property type="entry name" value="WD REPEAT-CONTAINING PROTEIN 35-LIKE PROTEIN"/>
    <property type="match status" value="1"/>
</dbReference>
<dbReference type="PANTHER" id="PTHR14920">
    <property type="entry name" value="OSMOTIC AVOIDANCE ABNORMAL PROTEIN 1/WD REPEAT MEMBRANE PROTEIN"/>
    <property type="match status" value="1"/>
</dbReference>
<evidence type="ECO:0000313" key="5">
    <source>
        <dbReference type="Proteomes" id="UP000186922"/>
    </source>
</evidence>
<dbReference type="GO" id="GO:0005929">
    <property type="term" value="C:cilium"/>
    <property type="evidence" value="ECO:0007669"/>
    <property type="project" value="TreeGrafter"/>
</dbReference>
<keyword evidence="2" id="KW-0677">Repeat</keyword>
<dbReference type="SUPFAM" id="SSF69322">
    <property type="entry name" value="Tricorn protease domain 2"/>
    <property type="match status" value="1"/>
</dbReference>
<comment type="caution">
    <text evidence="4">The sequence shown here is derived from an EMBL/GenBank/DDBJ whole genome shotgun (WGS) entry which is preliminary data.</text>
</comment>
<dbReference type="Proteomes" id="UP000186922">
    <property type="component" value="Unassembled WGS sequence"/>
</dbReference>
<sequence>MSVLKRHFQFSTDFVSDNKGKQELSLQWQPLQANFLVIGSPHEKRLLLYDRQNQQLKEIPIPSACSHLAWNRDGLLLAFVCPKDQTTPLYMWSPYSQKITGQELDSWSSGKVTWLGWNPIADILAVAFNSGNIILLDKASDRRVVVREHHQGPVVDAAWSTDGVLASCSSVKDVSGDDKQAVTSFIFFTSASGEEAMTSRECPYGKARRLRFAVSKFAPIGLRSQNTLSCIISNKTLLLFDLDDDSRSLHYTFKADYGNIVDYFWFGDGYILICFQIGILIWVSSHPDEQGKELAHVNISQNSIVHMAASNDGARFGICSENVVKVFQTELGKMRHTEASLSKDAGLRKLSWTSDGSLVAAIGANGQGFVFLAKIPDIGCAWRDRVAFMVALDTFHVVEIRNSSEVLRTILCEFEPNVVALGPFNFAVAINNLAVYYFAEQPGGKCVHLARSSSSTT</sequence>
<evidence type="ECO:0000313" key="4">
    <source>
        <dbReference type="EMBL" id="GAV05728.1"/>
    </source>
</evidence>
<reference evidence="4 5" key="1">
    <citation type="journal article" date="2016" name="Nat. Commun.">
        <title>Extremotolerant tardigrade genome and improved radiotolerance of human cultured cells by tardigrade-unique protein.</title>
        <authorList>
            <person name="Hashimoto T."/>
            <person name="Horikawa D.D."/>
            <person name="Saito Y."/>
            <person name="Kuwahara H."/>
            <person name="Kozuka-Hata H."/>
            <person name="Shin-I T."/>
            <person name="Minakuchi Y."/>
            <person name="Ohishi K."/>
            <person name="Motoyama A."/>
            <person name="Aizu T."/>
            <person name="Enomoto A."/>
            <person name="Kondo K."/>
            <person name="Tanaka S."/>
            <person name="Hara Y."/>
            <person name="Koshikawa S."/>
            <person name="Sagara H."/>
            <person name="Miura T."/>
            <person name="Yokobori S."/>
            <person name="Miyagawa K."/>
            <person name="Suzuki Y."/>
            <person name="Kubo T."/>
            <person name="Oyama M."/>
            <person name="Kohara Y."/>
            <person name="Fujiyama A."/>
            <person name="Arakawa K."/>
            <person name="Katayama T."/>
            <person name="Toyoda A."/>
            <person name="Kunieda T."/>
        </authorList>
    </citation>
    <scope>NUCLEOTIDE SEQUENCE [LARGE SCALE GENOMIC DNA]</scope>
    <source>
        <strain evidence="4 5">YOKOZUNA-1</strain>
    </source>
</reference>
<evidence type="ECO:0000256" key="2">
    <source>
        <dbReference type="ARBA" id="ARBA00022737"/>
    </source>
</evidence>
<dbReference type="STRING" id="947166.A0A1D1W0S8"/>
<dbReference type="AlphaFoldDB" id="A0A1D1W0S8"/>
<dbReference type="InterPro" id="IPR057855">
    <property type="entry name" value="Beta-prop_WDR19_1st"/>
</dbReference>